<comment type="similarity">
    <text evidence="1">Belongs to the UDP-N-acetylglucosamine 2-epimerase family.</text>
</comment>
<evidence type="ECO:0000256" key="1">
    <source>
        <dbReference type="RuleBase" id="RU003513"/>
    </source>
</evidence>
<gene>
    <name evidence="3" type="primary">wecB</name>
    <name evidence="3" type="ORF">ACFQ4A_05560</name>
</gene>
<evidence type="ECO:0000313" key="3">
    <source>
        <dbReference type="EMBL" id="MFD1361137.1"/>
    </source>
</evidence>
<dbReference type="EMBL" id="JBHTNH010000007">
    <property type="protein sequence ID" value="MFD1361137.1"/>
    <property type="molecule type" value="Genomic_DNA"/>
</dbReference>
<dbReference type="InterPro" id="IPR003331">
    <property type="entry name" value="UDP_GlcNAc_Epimerase_2_dom"/>
</dbReference>
<dbReference type="PANTHER" id="PTHR43174:SF1">
    <property type="entry name" value="UDP-N-ACETYLGLUCOSAMINE 2-EPIMERASE"/>
    <property type="match status" value="1"/>
</dbReference>
<dbReference type="GO" id="GO:0008761">
    <property type="term" value="F:UDP-N-acetylglucosamine 2-epimerase activity"/>
    <property type="evidence" value="ECO:0007669"/>
    <property type="project" value="UniProtKB-EC"/>
</dbReference>
<name>A0ABW3ZSU0_9BACI</name>
<evidence type="ECO:0000259" key="2">
    <source>
        <dbReference type="Pfam" id="PF02350"/>
    </source>
</evidence>
<dbReference type="SUPFAM" id="SSF53756">
    <property type="entry name" value="UDP-Glycosyltransferase/glycogen phosphorylase"/>
    <property type="match status" value="1"/>
</dbReference>
<dbReference type="InterPro" id="IPR029767">
    <property type="entry name" value="WecB-like"/>
</dbReference>
<protein>
    <submittedName>
        <fullName evidence="3">Non-hydrolyzing UDP-N-acetylglucosamine 2-epimerase</fullName>
        <ecNumber evidence="3">5.1.3.14</ecNumber>
    </submittedName>
</protein>
<keyword evidence="4" id="KW-1185">Reference proteome</keyword>
<accession>A0ABW3ZSU0</accession>
<dbReference type="Proteomes" id="UP001597178">
    <property type="component" value="Unassembled WGS sequence"/>
</dbReference>
<reference evidence="4" key="1">
    <citation type="journal article" date="2019" name="Int. J. Syst. Evol. Microbiol.">
        <title>The Global Catalogue of Microorganisms (GCM) 10K type strain sequencing project: providing services to taxonomists for standard genome sequencing and annotation.</title>
        <authorList>
            <consortium name="The Broad Institute Genomics Platform"/>
            <consortium name="The Broad Institute Genome Sequencing Center for Infectious Disease"/>
            <person name="Wu L."/>
            <person name="Ma J."/>
        </authorList>
    </citation>
    <scope>NUCLEOTIDE SEQUENCE [LARGE SCALE GENOMIC DNA]</scope>
    <source>
        <strain evidence="4">CCUG 54822</strain>
    </source>
</reference>
<dbReference type="RefSeq" id="WP_382398425.1">
    <property type="nucleotide sequence ID" value="NZ_JBHTNH010000007.1"/>
</dbReference>
<dbReference type="NCBIfam" id="TIGR00236">
    <property type="entry name" value="wecB"/>
    <property type="match status" value="1"/>
</dbReference>
<dbReference type="PANTHER" id="PTHR43174">
    <property type="entry name" value="UDP-N-ACETYLGLUCOSAMINE 2-EPIMERASE"/>
    <property type="match status" value="1"/>
</dbReference>
<feature type="domain" description="UDP-N-acetylglucosamine 2-epimerase" evidence="2">
    <location>
        <begin position="25"/>
        <end position="353"/>
    </location>
</feature>
<evidence type="ECO:0000313" key="4">
    <source>
        <dbReference type="Proteomes" id="UP001597178"/>
    </source>
</evidence>
<dbReference type="EC" id="5.1.3.14" evidence="3"/>
<dbReference type="CDD" id="cd03786">
    <property type="entry name" value="GTB_UDP-GlcNAc_2-Epimerase"/>
    <property type="match status" value="1"/>
</dbReference>
<dbReference type="Gene3D" id="3.40.50.2000">
    <property type="entry name" value="Glycogen Phosphorylase B"/>
    <property type="match status" value="2"/>
</dbReference>
<proteinExistence type="inferred from homology"/>
<dbReference type="Pfam" id="PF02350">
    <property type="entry name" value="Epimerase_2"/>
    <property type="match status" value="1"/>
</dbReference>
<keyword evidence="1 3" id="KW-0413">Isomerase</keyword>
<organism evidence="3 4">
    <name type="scientific">Lentibacillus salinarum</name>
    <dbReference type="NCBI Taxonomy" id="446820"/>
    <lineage>
        <taxon>Bacteria</taxon>
        <taxon>Bacillati</taxon>
        <taxon>Bacillota</taxon>
        <taxon>Bacilli</taxon>
        <taxon>Bacillales</taxon>
        <taxon>Bacillaceae</taxon>
        <taxon>Lentibacillus</taxon>
    </lineage>
</organism>
<sequence length="359" mass="39994">MKLITITGTRPQFIKAGMLSKLFRAMSAIDEIIVNTGQHYDDNMSTVFIDQLQLPAPDYDLGIGSGSHGKQTAGMLTKLEDVMMAVKPDMVLVYGDTNSTLAGSLAASKLHIPVAHVEAGLRSFNKKMPEEINRIVADHVSDWLFCPSETAVSNLRREGIEKGVYRTGDIMYDAVVHFKPVALDYSSIRRDLSLRENDYYLATVHRAENTDDPQRLRSILEALNQLHKKVVIPMHPRTRRKMDEYQLMGNIARSSITIVNPLNYFDMLALTSGARAILTDSGGLQKEAYMLRVPCITLRDETEWPETVHAGWNQLTGADTQKIADTLQALQVPNEHPPLFGDGKAARTIAEILIKECST</sequence>
<comment type="caution">
    <text evidence="3">The sequence shown here is derived from an EMBL/GenBank/DDBJ whole genome shotgun (WGS) entry which is preliminary data.</text>
</comment>